<keyword evidence="5 6" id="KW-0349">Heme</keyword>
<evidence type="ECO:0000256" key="5">
    <source>
        <dbReference type="PIRSR" id="PIRSR602401-1"/>
    </source>
</evidence>
<dbReference type="GO" id="GO:0006629">
    <property type="term" value="P:lipid metabolic process"/>
    <property type="evidence" value="ECO:0007669"/>
    <property type="project" value="UniProtKB-ARBA"/>
</dbReference>
<dbReference type="GO" id="GO:0016705">
    <property type="term" value="F:oxidoreductase activity, acting on paired donors, with incorporation or reduction of molecular oxygen"/>
    <property type="evidence" value="ECO:0007669"/>
    <property type="project" value="InterPro"/>
</dbReference>
<keyword evidence="3 6" id="KW-0560">Oxidoreductase</keyword>
<reference evidence="7" key="1">
    <citation type="submission" date="2021-06" db="EMBL/GenBank/DDBJ databases">
        <authorList>
            <consortium name="DOE Joint Genome Institute"/>
            <person name="Mondo S.J."/>
            <person name="Amses K.R."/>
            <person name="Simmons D.R."/>
            <person name="Longcore J.E."/>
            <person name="Seto K."/>
            <person name="Alves G.H."/>
            <person name="Bonds A.E."/>
            <person name="Quandt C.A."/>
            <person name="Davis W.J."/>
            <person name="Chang Y."/>
            <person name="Letcher P.M."/>
            <person name="Powell M.J."/>
            <person name="Kuo A."/>
            <person name="Labutti K."/>
            <person name="Pangilinan J."/>
            <person name="Andreopoulos W."/>
            <person name="Tritt A."/>
            <person name="Riley R."/>
            <person name="Hundley H."/>
            <person name="Johnson J."/>
            <person name="Lipzen A."/>
            <person name="Barry K."/>
            <person name="Berbee M.L."/>
            <person name="Buchler N.E."/>
            <person name="Grigoriev I.V."/>
            <person name="Spatafora J.W."/>
            <person name="Stajich J.E."/>
            <person name="James T.Y."/>
        </authorList>
    </citation>
    <scope>NUCLEOTIDE SEQUENCE</scope>
    <source>
        <strain evidence="7">AG</strain>
    </source>
</reference>
<organism evidence="7 8">
    <name type="scientific">Umbelopsis ramanniana AG</name>
    <dbReference type="NCBI Taxonomy" id="1314678"/>
    <lineage>
        <taxon>Eukaryota</taxon>
        <taxon>Fungi</taxon>
        <taxon>Fungi incertae sedis</taxon>
        <taxon>Mucoromycota</taxon>
        <taxon>Mucoromycotina</taxon>
        <taxon>Umbelopsidomycetes</taxon>
        <taxon>Umbelopsidales</taxon>
        <taxon>Umbelopsidaceae</taxon>
        <taxon>Umbelopsis</taxon>
    </lineage>
</organism>
<dbReference type="GeneID" id="75918530"/>
<dbReference type="InterPro" id="IPR017972">
    <property type="entry name" value="Cyt_P450_CS"/>
</dbReference>
<proteinExistence type="inferred from homology"/>
<comment type="similarity">
    <text evidence="1 6">Belongs to the cytochrome P450 family.</text>
</comment>
<evidence type="ECO:0000256" key="3">
    <source>
        <dbReference type="ARBA" id="ARBA00023002"/>
    </source>
</evidence>
<keyword evidence="2 5" id="KW-0479">Metal-binding</keyword>
<accession>A0AAD5E1V3</accession>
<evidence type="ECO:0000256" key="2">
    <source>
        <dbReference type="ARBA" id="ARBA00022723"/>
    </source>
</evidence>
<reference evidence="7" key="2">
    <citation type="journal article" date="2022" name="Proc. Natl. Acad. Sci. U.S.A.">
        <title>Diploid-dominant life cycles characterize the early evolution of Fungi.</title>
        <authorList>
            <person name="Amses K.R."/>
            <person name="Simmons D.R."/>
            <person name="Longcore J.E."/>
            <person name="Mondo S.J."/>
            <person name="Seto K."/>
            <person name="Jeronimo G.H."/>
            <person name="Bonds A.E."/>
            <person name="Quandt C.A."/>
            <person name="Davis W.J."/>
            <person name="Chang Y."/>
            <person name="Federici B.A."/>
            <person name="Kuo A."/>
            <person name="LaButti K."/>
            <person name="Pangilinan J."/>
            <person name="Andreopoulos W."/>
            <person name="Tritt A."/>
            <person name="Riley R."/>
            <person name="Hundley H."/>
            <person name="Johnson J."/>
            <person name="Lipzen A."/>
            <person name="Barry K."/>
            <person name="Lang B.F."/>
            <person name="Cuomo C.A."/>
            <person name="Buchler N.E."/>
            <person name="Grigoriev I.V."/>
            <person name="Spatafora J.W."/>
            <person name="Stajich J.E."/>
            <person name="James T.Y."/>
        </authorList>
    </citation>
    <scope>NUCLEOTIDE SEQUENCE</scope>
    <source>
        <strain evidence="7">AG</strain>
    </source>
</reference>
<keyword evidence="4 5" id="KW-0408">Iron</keyword>
<dbReference type="InterPro" id="IPR001128">
    <property type="entry name" value="Cyt_P450"/>
</dbReference>
<dbReference type="RefSeq" id="XP_051440248.1">
    <property type="nucleotide sequence ID" value="XM_051593188.1"/>
</dbReference>
<evidence type="ECO:0000256" key="1">
    <source>
        <dbReference type="ARBA" id="ARBA00010617"/>
    </source>
</evidence>
<comment type="cofactor">
    <cofactor evidence="5">
        <name>heme</name>
        <dbReference type="ChEBI" id="CHEBI:30413"/>
    </cofactor>
</comment>
<name>A0AAD5E1V3_UMBRA</name>
<dbReference type="PRINTS" id="PR00463">
    <property type="entry name" value="EP450I"/>
</dbReference>
<dbReference type="InterPro" id="IPR036396">
    <property type="entry name" value="Cyt_P450_sf"/>
</dbReference>
<evidence type="ECO:0000256" key="6">
    <source>
        <dbReference type="RuleBase" id="RU000461"/>
    </source>
</evidence>
<dbReference type="PANTHER" id="PTHR24296">
    <property type="entry name" value="CYTOCHROME P450"/>
    <property type="match status" value="1"/>
</dbReference>
<dbReference type="InterPro" id="IPR002401">
    <property type="entry name" value="Cyt_P450_E_grp-I"/>
</dbReference>
<dbReference type="GO" id="GO:0020037">
    <property type="term" value="F:heme binding"/>
    <property type="evidence" value="ECO:0007669"/>
    <property type="project" value="InterPro"/>
</dbReference>
<dbReference type="Gene3D" id="1.10.630.10">
    <property type="entry name" value="Cytochrome P450"/>
    <property type="match status" value="1"/>
</dbReference>
<evidence type="ECO:0000256" key="4">
    <source>
        <dbReference type="ARBA" id="ARBA00023004"/>
    </source>
</evidence>
<dbReference type="SUPFAM" id="SSF48264">
    <property type="entry name" value="Cytochrome P450"/>
    <property type="match status" value="1"/>
</dbReference>
<dbReference type="CDD" id="cd11064">
    <property type="entry name" value="CYP86A"/>
    <property type="match status" value="1"/>
</dbReference>
<dbReference type="EMBL" id="MU620990">
    <property type="protein sequence ID" value="KAI8575244.1"/>
    <property type="molecule type" value="Genomic_DNA"/>
</dbReference>
<dbReference type="PROSITE" id="PS00086">
    <property type="entry name" value="CYTOCHROME_P450"/>
    <property type="match status" value="1"/>
</dbReference>
<keyword evidence="6" id="KW-0503">Monooxygenase</keyword>
<sequence length="521" mass="59712">MSNTSIDLRRLVKDHPILSASGAAAAVIAALAAKYNDRAVFHPARTDIARYPGWPLIGNLPMLLQYKDKIYDFFAEGFDEIHSPTIYLSALGMPMQIGTSDPVNVEYILKTNFENYEKGPTFHNAMNDLFGHGIFNADGEQWKYQRKTAANIFNVKNFRDHFTAVFLLELQYMRNDIFDVAVETGKELDFHDIMYKFTLDSFILLGFGVDLGALKQEEKTPFAASFDAAQLNVFERLLVPGWTIRESLAKVLIPWKTSMGHHVKVVDQFARKVVRDRIAETNSPDYVEKGDLLSRFIQTTNAEGQTLSETELRDILVNFVIAGRDTTAQALSWTFYELMMHVDIQEKLVKEIFEHITDDIEDDPVALYEAIKDMKYAHAVFYEILRLYPSVPLNQKYALNDDVWPDGTKIRKGDYVAWCPYAMGRLVGVWGQDARLFRPERWLTENGDLKRMPQGQWPAFHAGPRVCLGQNLATLEALLTISLLLKRYKFTRVPWHNVTYQVSLTLPMKMGLKVYVEKRPQ</sequence>
<feature type="binding site" description="axial binding residue" evidence="5">
    <location>
        <position position="467"/>
    </location>
    <ligand>
        <name>heme</name>
        <dbReference type="ChEBI" id="CHEBI:30413"/>
    </ligand>
    <ligandPart>
        <name>Fe</name>
        <dbReference type="ChEBI" id="CHEBI:18248"/>
    </ligandPart>
</feature>
<dbReference type="GO" id="GO:0005506">
    <property type="term" value="F:iron ion binding"/>
    <property type="evidence" value="ECO:0007669"/>
    <property type="project" value="InterPro"/>
</dbReference>
<evidence type="ECO:0000313" key="8">
    <source>
        <dbReference type="Proteomes" id="UP001206595"/>
    </source>
</evidence>
<dbReference type="GO" id="GO:0004497">
    <property type="term" value="F:monooxygenase activity"/>
    <property type="evidence" value="ECO:0007669"/>
    <property type="project" value="UniProtKB-KW"/>
</dbReference>
<dbReference type="AlphaFoldDB" id="A0AAD5E1V3"/>
<keyword evidence="8" id="KW-1185">Reference proteome</keyword>
<dbReference type="Pfam" id="PF00067">
    <property type="entry name" value="p450"/>
    <property type="match status" value="1"/>
</dbReference>
<protein>
    <recommendedName>
        <fullName evidence="9">Cytochrome P450</fullName>
    </recommendedName>
</protein>
<evidence type="ECO:0000313" key="7">
    <source>
        <dbReference type="EMBL" id="KAI8575244.1"/>
    </source>
</evidence>
<comment type="caution">
    <text evidence="7">The sequence shown here is derived from an EMBL/GenBank/DDBJ whole genome shotgun (WGS) entry which is preliminary data.</text>
</comment>
<gene>
    <name evidence="7" type="ORF">K450DRAFT_275787</name>
</gene>
<dbReference type="Proteomes" id="UP001206595">
    <property type="component" value="Unassembled WGS sequence"/>
</dbReference>
<dbReference type="PRINTS" id="PR00385">
    <property type="entry name" value="P450"/>
</dbReference>
<evidence type="ECO:0008006" key="9">
    <source>
        <dbReference type="Google" id="ProtNLM"/>
    </source>
</evidence>